<dbReference type="EMBL" id="JAXCLA010000001">
    <property type="protein sequence ID" value="MDY0743684.1"/>
    <property type="molecule type" value="Genomic_DNA"/>
</dbReference>
<dbReference type="RefSeq" id="WP_320421581.1">
    <property type="nucleotide sequence ID" value="NZ_JAXCLA010000001.1"/>
</dbReference>
<protein>
    <submittedName>
        <fullName evidence="1">Uncharacterized protein</fullName>
    </submittedName>
</protein>
<keyword evidence="2" id="KW-1185">Reference proteome</keyword>
<comment type="caution">
    <text evidence="1">The sequence shown here is derived from an EMBL/GenBank/DDBJ whole genome shotgun (WGS) entry which is preliminary data.</text>
</comment>
<gene>
    <name evidence="1" type="ORF">SNE35_04170</name>
</gene>
<name>A0ABU5DEJ2_9BURK</name>
<evidence type="ECO:0000313" key="2">
    <source>
        <dbReference type="Proteomes" id="UP001285263"/>
    </source>
</evidence>
<organism evidence="1 2">
    <name type="scientific">Roseateles agri</name>
    <dbReference type="NCBI Taxonomy" id="3098619"/>
    <lineage>
        <taxon>Bacteria</taxon>
        <taxon>Pseudomonadati</taxon>
        <taxon>Pseudomonadota</taxon>
        <taxon>Betaproteobacteria</taxon>
        <taxon>Burkholderiales</taxon>
        <taxon>Sphaerotilaceae</taxon>
        <taxon>Roseateles</taxon>
    </lineage>
</organism>
<dbReference type="Proteomes" id="UP001285263">
    <property type="component" value="Unassembled WGS sequence"/>
</dbReference>
<evidence type="ECO:0000313" key="1">
    <source>
        <dbReference type="EMBL" id="MDY0743684.1"/>
    </source>
</evidence>
<proteinExistence type="predicted"/>
<reference evidence="1 2" key="1">
    <citation type="submission" date="2023-11" db="EMBL/GenBank/DDBJ databases">
        <title>Paucibacter sp. nov., isolated from fresh soil in Korea.</title>
        <authorList>
            <person name="Le N.T.T."/>
        </authorList>
    </citation>
    <scope>NUCLEOTIDE SEQUENCE [LARGE SCALE GENOMIC DNA]</scope>
    <source>
        <strain evidence="1 2">R3-3</strain>
    </source>
</reference>
<accession>A0ABU5DEJ2</accession>
<sequence>MPQSEATKKWCDEARRLVKLAASERVAGEKALEKAQVDRHKELTDRFAALTSMVDLNPALVQQLDHELTLARSMIHVGNFGPAAEALQAFDEQLAATAATHKANARAAVQKASRIAEEERQSLKHFMADKLAQAGGGQPSAAALKEMRRLADLEFKRDATQADLLKQAGALQLDLPPPPARTAFADNATEAARLWTEDICRLAFQTYTWFQFKDFRKQAPNARIKVGALTQEQSQITDDVMWRLYQYRRHVVDELVATLNRTYPGQLLFSSNGSEDIESDLDITVASPNSGVDVEAMSWFNTQIKSRFGRPPGRVFDTNLYARDYNAIKSDNLSKKDGDAPPVPADHAIAEPGGEMQKMANIDQDVATLMKQRRFMDADAFEDMWLELCNSMPVEQQATVRQRFEEAEDAYLMTSLEKIDAIEKQVSQAIAAFDGAKYATVYGEDAAAAKRQAIAGFHALAQRMADARAAASGPDSTQALKVLQRLQDEYLDFMEQNFEDETMEATDALYAKRMADLRNDQLLIQARELSLAGASNLSAKDRAKIEVELASAKARAKQAQFTNIVFANEAYVSQGAITHVVSGKQAGDASVLAAIPPAALVQSSNEQLADFLKDMKHMEHGAAEAEGDTKRRQANGEAFVHASKYLARMLEAVAMLEDKYTNQLSGKGEDAEKQLRALKEPAYPLVSAAGATSPKALQTIVEGHLLKLRKSSTVPGDVKAELAVAESLKLFGAGDIAALRAKIQAFCTEFNRRVRSMADFQQSQAADETAFRQYFDPAYEPPRS</sequence>